<dbReference type="PROSITE" id="PS51257">
    <property type="entry name" value="PROKAR_LIPOPROTEIN"/>
    <property type="match status" value="1"/>
</dbReference>
<accession>A0A8I2H6X7</accession>
<gene>
    <name evidence="1" type="ORF">F9Y85_12610</name>
    <name evidence="2" type="ORF">R5H13_21190</name>
</gene>
<dbReference type="AlphaFoldDB" id="A0A8I2H6X7"/>
<evidence type="ECO:0000313" key="4">
    <source>
        <dbReference type="Proteomes" id="UP001304419"/>
    </source>
</evidence>
<dbReference type="EMBL" id="CP137579">
    <property type="protein sequence ID" value="WOX31457.1"/>
    <property type="molecule type" value="Genomic_DNA"/>
</dbReference>
<organism evidence="1 3">
    <name type="scientific">Pseudoalteromonas maricaloris</name>
    <dbReference type="NCBI Taxonomy" id="184924"/>
    <lineage>
        <taxon>Bacteria</taxon>
        <taxon>Pseudomonadati</taxon>
        <taxon>Pseudomonadota</taxon>
        <taxon>Gammaproteobacteria</taxon>
        <taxon>Alteromonadales</taxon>
        <taxon>Pseudoalteromonadaceae</taxon>
        <taxon>Pseudoalteromonas</taxon>
    </lineage>
</organism>
<dbReference type="EMBL" id="WEIA01000007">
    <property type="protein sequence ID" value="NLR22149.1"/>
    <property type="molecule type" value="Genomic_DNA"/>
</dbReference>
<sequence>MKTRLLGLMLAGLTAAGCSTLTPEQQEKLDDMSNCEKLNALLSASPNGFSALKGAEVGAKLTNSWQAKAHLVGNKCQIIESASGKSKYTCSEQFKEYENAVKIHNYAQSLAKQCLDHSWVGDSQKSGQLMRTEIMSPSSTSKIAIELGKGLDKVTPWIVTFNVTEK</sequence>
<evidence type="ECO:0000313" key="2">
    <source>
        <dbReference type="EMBL" id="WOX31457.1"/>
    </source>
</evidence>
<protein>
    <recommendedName>
        <fullName evidence="5">Lipoprotein</fullName>
    </recommendedName>
</protein>
<dbReference type="Proteomes" id="UP001304419">
    <property type="component" value="Chromosome 2"/>
</dbReference>
<dbReference type="Proteomes" id="UP000646877">
    <property type="component" value="Unassembled WGS sequence"/>
</dbReference>
<reference evidence="2 4" key="2">
    <citation type="submission" date="2023-10" db="EMBL/GenBank/DDBJ databases">
        <title>To unveil natural product biosynthetic capacity in Pseudoalteromonas.</title>
        <authorList>
            <person name="Wang J."/>
        </authorList>
    </citation>
    <scope>NUCLEOTIDE SEQUENCE [LARGE SCALE GENOMIC DNA]</scope>
    <source>
        <strain evidence="2 4">DSM 15914</strain>
    </source>
</reference>
<evidence type="ECO:0000313" key="1">
    <source>
        <dbReference type="EMBL" id="NLR22149.1"/>
    </source>
</evidence>
<name>A0A8I2H6X7_9GAMM</name>
<dbReference type="RefSeq" id="WP_193521995.1">
    <property type="nucleotide sequence ID" value="NZ_CBCSDF010000005.1"/>
</dbReference>
<proteinExistence type="predicted"/>
<reference evidence="1" key="1">
    <citation type="submission" date="2019-10" db="EMBL/GenBank/DDBJ databases">
        <authorList>
            <person name="Paulsen S."/>
        </authorList>
    </citation>
    <scope>NUCLEOTIDE SEQUENCE</scope>
    <source>
        <strain evidence="1">LMG 19692</strain>
    </source>
</reference>
<evidence type="ECO:0008006" key="5">
    <source>
        <dbReference type="Google" id="ProtNLM"/>
    </source>
</evidence>
<keyword evidence="4" id="KW-1185">Reference proteome</keyword>
<evidence type="ECO:0000313" key="3">
    <source>
        <dbReference type="Proteomes" id="UP000646877"/>
    </source>
</evidence>